<evidence type="ECO:0000313" key="1">
    <source>
        <dbReference type="EMBL" id="QTE03586.1"/>
    </source>
</evidence>
<organism evidence="1">
    <name type="scientific">Anser anser Genomoviridae sp</name>
    <dbReference type="NCBI Taxonomy" id="2814938"/>
    <lineage>
        <taxon>Viruses</taxon>
        <taxon>Monodnaviria</taxon>
        <taxon>Shotokuvirae</taxon>
        <taxon>Cressdnaviricota</taxon>
        <taxon>Repensiviricetes</taxon>
        <taxon>Geplafuvirales</taxon>
        <taxon>Genomoviridae</taxon>
    </lineage>
</organism>
<protein>
    <submittedName>
        <fullName evidence="1">Capsid protein</fullName>
    </submittedName>
</protein>
<sequence>MGYLKTPFRPRRSFRRSRRFGRSYAKTGRSTGFRRYRRRYTRRPTYRRRMTSKKVRNIASAKKYDTMLGATGVGEIPVPSSLSIPAGSTYMIWCPTYRPHDEASNPHHRNSQRVFWRGVRERVLLSASFELTHRRVCFWSYRRFEEAVPYQDEAEDVWRRPLRTITPDGSPDLFEELWKGHLDLDYTEDTRWNSPIDNRRFTIVSDKQYTINPNYQLPQGSSFGKTRTSKFWHVMNSTMMYDSEEAGSDDLDSPWAAVAPGNCANYYVLDIFSTGQSLEGDQPAVGTFSTTAGVYWHEQN</sequence>
<reference evidence="1" key="1">
    <citation type="submission" date="2020-10" db="EMBL/GenBank/DDBJ databases">
        <title>CRESS DNA virus dark matter in the feces of wild birds.</title>
        <authorList>
            <person name="Yang S."/>
            <person name="Zhang W."/>
        </authorList>
    </citation>
    <scope>NUCLEOTIDE SEQUENCE</scope>
    <source>
        <strain evidence="1">Wig220gen1</strain>
    </source>
</reference>
<name>A0A8A4XD14_9VIRU</name>
<proteinExistence type="predicted"/>
<dbReference type="EMBL" id="MW182895">
    <property type="protein sequence ID" value="QTE03586.1"/>
    <property type="molecule type" value="Genomic_DNA"/>
</dbReference>
<accession>A0A8A4XD14</accession>